<dbReference type="EMBL" id="AUND01000001">
    <property type="protein sequence ID" value="KEO56215.1"/>
    <property type="molecule type" value="Genomic_DNA"/>
</dbReference>
<comment type="caution">
    <text evidence="2">The sequence shown here is derived from an EMBL/GenBank/DDBJ whole genome shotgun (WGS) entry which is preliminary data.</text>
</comment>
<evidence type="ECO:0000313" key="3">
    <source>
        <dbReference type="Proteomes" id="UP000027432"/>
    </source>
</evidence>
<gene>
    <name evidence="2" type="ORF">TP2_01450</name>
</gene>
<evidence type="ECO:0000313" key="2">
    <source>
        <dbReference type="EMBL" id="KEO56215.1"/>
    </source>
</evidence>
<feature type="region of interest" description="Disordered" evidence="1">
    <location>
        <begin position="55"/>
        <end position="75"/>
    </location>
</feature>
<proteinExistence type="predicted"/>
<evidence type="ECO:0000256" key="1">
    <source>
        <dbReference type="SAM" id="MobiDB-lite"/>
    </source>
</evidence>
<accession>A0A074JK22</accession>
<feature type="compositionally biased region" description="Basic residues" evidence="1">
    <location>
        <begin position="66"/>
        <end position="75"/>
    </location>
</feature>
<dbReference type="AlphaFoldDB" id="A0A074JK22"/>
<sequence>MTLPLRVLQNAMRDAILPNVNFIASQLAGDCVIRPERVRRAALFASRWDAEETEALAPPARDRYHGGQRTRMTRR</sequence>
<dbReference type="STRING" id="1353537.TP2_01450"/>
<dbReference type="Proteomes" id="UP000027432">
    <property type="component" value="Unassembled WGS sequence"/>
</dbReference>
<organism evidence="2 3">
    <name type="scientific">Thioclava pacifica DSM 10166</name>
    <dbReference type="NCBI Taxonomy" id="1353537"/>
    <lineage>
        <taxon>Bacteria</taxon>
        <taxon>Pseudomonadati</taxon>
        <taxon>Pseudomonadota</taxon>
        <taxon>Alphaproteobacteria</taxon>
        <taxon>Rhodobacterales</taxon>
        <taxon>Paracoccaceae</taxon>
        <taxon>Thioclava</taxon>
    </lineage>
</organism>
<name>A0A074JK22_9RHOB</name>
<reference evidence="2 3" key="1">
    <citation type="submission" date="2013-07" db="EMBL/GenBank/DDBJ databases">
        <title>Thioclava pacifica DSM 10166 Genome Sequencing.</title>
        <authorList>
            <person name="Lai Q."/>
            <person name="Shao Z."/>
        </authorList>
    </citation>
    <scope>NUCLEOTIDE SEQUENCE [LARGE SCALE GENOMIC DNA]</scope>
    <source>
        <strain evidence="2 3">DSM 10166</strain>
    </source>
</reference>
<protein>
    <submittedName>
        <fullName evidence="2">Uncharacterized protein</fullName>
    </submittedName>
</protein>
<keyword evidence="3" id="KW-1185">Reference proteome</keyword>